<evidence type="ECO:0008006" key="3">
    <source>
        <dbReference type="Google" id="ProtNLM"/>
    </source>
</evidence>
<protein>
    <recommendedName>
        <fullName evidence="3">Carboxypeptidase regulatory-like domain-containing protein</fullName>
    </recommendedName>
</protein>
<evidence type="ECO:0000313" key="1">
    <source>
        <dbReference type="EMBL" id="QDU00476.1"/>
    </source>
</evidence>
<gene>
    <name evidence="1" type="ORF">V6x_01490</name>
</gene>
<dbReference type="AlphaFoldDB" id="A0A517W5E1"/>
<evidence type="ECO:0000313" key="2">
    <source>
        <dbReference type="Proteomes" id="UP000320722"/>
    </source>
</evidence>
<accession>A0A517W5E1</accession>
<reference evidence="1 2" key="1">
    <citation type="submission" date="2019-02" db="EMBL/GenBank/DDBJ databases">
        <title>Deep-cultivation of Planctomycetes and their phenomic and genomic characterization uncovers novel biology.</title>
        <authorList>
            <person name="Wiegand S."/>
            <person name="Jogler M."/>
            <person name="Boedeker C."/>
            <person name="Pinto D."/>
            <person name="Vollmers J."/>
            <person name="Rivas-Marin E."/>
            <person name="Kohn T."/>
            <person name="Peeters S.H."/>
            <person name="Heuer A."/>
            <person name="Rast P."/>
            <person name="Oberbeckmann S."/>
            <person name="Bunk B."/>
            <person name="Jeske O."/>
            <person name="Meyerdierks A."/>
            <person name="Storesund J.E."/>
            <person name="Kallscheuer N."/>
            <person name="Luecker S."/>
            <person name="Lage O.M."/>
            <person name="Pohl T."/>
            <person name="Merkel B.J."/>
            <person name="Hornburger P."/>
            <person name="Mueller R.-W."/>
            <person name="Bruemmer F."/>
            <person name="Labrenz M."/>
            <person name="Spormann A.M."/>
            <person name="Op den Camp H."/>
            <person name="Overmann J."/>
            <person name="Amann R."/>
            <person name="Jetten M.S.M."/>
            <person name="Mascher T."/>
            <person name="Medema M.H."/>
            <person name="Devos D.P."/>
            <person name="Kaster A.-K."/>
            <person name="Ovreas L."/>
            <person name="Rohde M."/>
            <person name="Galperin M.Y."/>
            <person name="Jogler C."/>
        </authorList>
    </citation>
    <scope>NUCLEOTIDE SEQUENCE [LARGE SCALE GENOMIC DNA]</scope>
    <source>
        <strain evidence="1 2">V6</strain>
    </source>
</reference>
<dbReference type="EMBL" id="CP036347">
    <property type="protein sequence ID" value="QDU00476.1"/>
    <property type="molecule type" value="Genomic_DNA"/>
</dbReference>
<organism evidence="1 2">
    <name type="scientific">Gimesia chilikensis</name>
    <dbReference type="NCBI Taxonomy" id="2605989"/>
    <lineage>
        <taxon>Bacteria</taxon>
        <taxon>Pseudomonadati</taxon>
        <taxon>Planctomycetota</taxon>
        <taxon>Planctomycetia</taxon>
        <taxon>Planctomycetales</taxon>
        <taxon>Planctomycetaceae</taxon>
        <taxon>Gimesia</taxon>
    </lineage>
</organism>
<name>A0A517W5E1_9PLAN</name>
<dbReference type="RefSeq" id="WP_145035585.1">
    <property type="nucleotide sequence ID" value="NZ_CP036347.1"/>
</dbReference>
<proteinExistence type="predicted"/>
<dbReference type="Proteomes" id="UP000320722">
    <property type="component" value="Chromosome"/>
</dbReference>
<sequence length="141" mass="14982">MNMILDSVRNRFMGRLFLSLCCLLLAGCGSSPDGPERFVLSGQVQLNGQPVPAGQVILMPDTEKGNKGPGAVGTIENGYWKTEPGKGPVSGPHIAMLNGYADTEATIPGGDPPVLFTEYKTEINVTADADNVDFNVSKKEK</sequence>